<evidence type="ECO:0000256" key="13">
    <source>
        <dbReference type="ARBA" id="ARBA00036784"/>
    </source>
</evidence>
<comment type="similarity">
    <text evidence="3">Belongs to the carotenoid oxygenase family.</text>
</comment>
<keyword evidence="11" id="KW-0408">Iron</keyword>
<evidence type="ECO:0000256" key="4">
    <source>
        <dbReference type="ARBA" id="ARBA00022528"/>
    </source>
</evidence>
<dbReference type="Proteomes" id="UP001412067">
    <property type="component" value="Unassembled WGS sequence"/>
</dbReference>
<proteinExistence type="inferred from homology"/>
<comment type="catalytic activity">
    <reaction evidence="15">
        <text>a 9-cis-epoxycarotenoid + O2 = a 12'-apo-carotenal + 2-cis,4-trans-xanthoxin</text>
        <dbReference type="Rhea" id="RHEA:23328"/>
        <dbReference type="ChEBI" id="CHEBI:15379"/>
        <dbReference type="ChEBI" id="CHEBI:32304"/>
        <dbReference type="ChEBI" id="CHEBI:51972"/>
        <dbReference type="ChEBI" id="CHEBI:51973"/>
        <dbReference type="EC" id="1.13.11.51"/>
    </reaction>
</comment>
<comment type="caution">
    <text evidence="16">The sequence shown here is derived from an EMBL/GenBank/DDBJ whole genome shotgun (WGS) entry which is preliminary data.</text>
</comment>
<organism evidence="16 17">
    <name type="scientific">Platanthera guangdongensis</name>
    <dbReference type="NCBI Taxonomy" id="2320717"/>
    <lineage>
        <taxon>Eukaryota</taxon>
        <taxon>Viridiplantae</taxon>
        <taxon>Streptophyta</taxon>
        <taxon>Embryophyta</taxon>
        <taxon>Tracheophyta</taxon>
        <taxon>Spermatophyta</taxon>
        <taxon>Magnoliopsida</taxon>
        <taxon>Liliopsida</taxon>
        <taxon>Asparagales</taxon>
        <taxon>Orchidaceae</taxon>
        <taxon>Orchidoideae</taxon>
        <taxon>Orchideae</taxon>
        <taxon>Orchidinae</taxon>
        <taxon>Platanthera</taxon>
    </lineage>
</organism>
<keyword evidence="7" id="KW-0937">Abscisic acid biosynthesis</keyword>
<comment type="catalytic activity">
    <reaction evidence="12">
        <text>9-cis-violaxanthin + O2 = (3S,5R,6S)-5,6-epoxy-3-hydroxy-5,6-dihydro-12'-apo-beta-caroten-12'-al + 2-cis,4-trans-xanthoxin</text>
        <dbReference type="Rhea" id="RHEA:16541"/>
        <dbReference type="ChEBI" id="CHEBI:15379"/>
        <dbReference type="ChEBI" id="CHEBI:32304"/>
        <dbReference type="ChEBI" id="CHEBI:34597"/>
        <dbReference type="ChEBI" id="CHEBI:35305"/>
        <dbReference type="EC" id="1.13.11.51"/>
    </reaction>
</comment>
<evidence type="ECO:0000256" key="10">
    <source>
        <dbReference type="ARBA" id="ARBA00023002"/>
    </source>
</evidence>
<accession>A0ABR2MNH4</accession>
<evidence type="ECO:0000313" key="17">
    <source>
        <dbReference type="Proteomes" id="UP001412067"/>
    </source>
</evidence>
<name>A0ABR2MNH4_9ASPA</name>
<keyword evidence="10" id="KW-0560">Oxidoreductase</keyword>
<evidence type="ECO:0000256" key="12">
    <source>
        <dbReference type="ARBA" id="ARBA00035929"/>
    </source>
</evidence>
<evidence type="ECO:0000256" key="3">
    <source>
        <dbReference type="ARBA" id="ARBA00006787"/>
    </source>
</evidence>
<evidence type="ECO:0000256" key="1">
    <source>
        <dbReference type="ARBA" id="ARBA00001954"/>
    </source>
</evidence>
<evidence type="ECO:0000256" key="6">
    <source>
        <dbReference type="ARBA" id="ARBA00022723"/>
    </source>
</evidence>
<sequence length="103" mass="11227">MTFAFANPGFAKVDLATGEMQKFVYGDGKHGGEPYFIPAVEGGSEEDEGYVLAFMYDEIVGSSELIIMNASGMEVEVAVQLPIRVSYRFHGTFVGTKSLEFQA</sequence>
<keyword evidence="4" id="KW-0150">Chloroplast</keyword>
<keyword evidence="17" id="KW-1185">Reference proteome</keyword>
<evidence type="ECO:0000256" key="14">
    <source>
        <dbReference type="ARBA" id="ARBA00039007"/>
    </source>
</evidence>
<keyword evidence="9" id="KW-0223">Dioxygenase</keyword>
<evidence type="ECO:0000256" key="11">
    <source>
        <dbReference type="ARBA" id="ARBA00023004"/>
    </source>
</evidence>
<evidence type="ECO:0000256" key="2">
    <source>
        <dbReference type="ARBA" id="ARBA00004229"/>
    </source>
</evidence>
<evidence type="ECO:0000256" key="8">
    <source>
        <dbReference type="ARBA" id="ARBA00022946"/>
    </source>
</evidence>
<evidence type="ECO:0000256" key="15">
    <source>
        <dbReference type="ARBA" id="ARBA00048369"/>
    </source>
</evidence>
<gene>
    <name evidence="16" type="ORF">KSP40_PGU001295</name>
</gene>
<dbReference type="PANTHER" id="PTHR10543:SF26">
    <property type="entry name" value="9-CIS-EPOXYCAROTENOID DIOXYGENASE NCED3, CHLOROPLASTIC"/>
    <property type="match status" value="1"/>
</dbReference>
<evidence type="ECO:0000256" key="5">
    <source>
        <dbReference type="ARBA" id="ARBA00022640"/>
    </source>
</evidence>
<keyword evidence="8" id="KW-0809">Transit peptide</keyword>
<evidence type="ECO:0000256" key="9">
    <source>
        <dbReference type="ARBA" id="ARBA00022964"/>
    </source>
</evidence>
<comment type="catalytic activity">
    <reaction evidence="13">
        <text>9'-cis-neoxanthin + O2 = (3S,5R,6R)-3,5-dihydroxy-6,7-didehydro-5,6-dihydro-12'-apo-beta-caroten-12'-al + 2-cis,4-trans-xanthoxin</text>
        <dbReference type="Rhea" id="RHEA:19677"/>
        <dbReference type="ChEBI" id="CHEBI:15379"/>
        <dbReference type="ChEBI" id="CHEBI:32304"/>
        <dbReference type="ChEBI" id="CHEBI:34596"/>
        <dbReference type="ChEBI" id="CHEBI:35306"/>
        <dbReference type="EC" id="1.13.11.51"/>
    </reaction>
</comment>
<dbReference type="Pfam" id="PF03055">
    <property type="entry name" value="RPE65"/>
    <property type="match status" value="1"/>
</dbReference>
<keyword evidence="5" id="KW-0934">Plastid</keyword>
<protein>
    <recommendedName>
        <fullName evidence="14">9-cis-epoxycarotenoid dioxygenase</fullName>
        <ecNumber evidence="14">1.13.11.51</ecNumber>
    </recommendedName>
</protein>
<comment type="subcellular location">
    <subcellularLocation>
        <location evidence="2">Plastid</location>
        <location evidence="2">Chloroplast</location>
    </subcellularLocation>
</comment>
<evidence type="ECO:0000313" key="16">
    <source>
        <dbReference type="EMBL" id="KAK8965546.1"/>
    </source>
</evidence>
<dbReference type="EC" id="1.13.11.51" evidence="14"/>
<keyword evidence="6" id="KW-0479">Metal-binding</keyword>
<comment type="cofactor">
    <cofactor evidence="1">
        <name>Fe(2+)</name>
        <dbReference type="ChEBI" id="CHEBI:29033"/>
    </cofactor>
</comment>
<dbReference type="EMBL" id="JBBWWR010000006">
    <property type="protein sequence ID" value="KAK8965546.1"/>
    <property type="molecule type" value="Genomic_DNA"/>
</dbReference>
<reference evidence="16 17" key="1">
    <citation type="journal article" date="2022" name="Nat. Plants">
        <title>Genomes of leafy and leafless Platanthera orchids illuminate the evolution of mycoheterotrophy.</title>
        <authorList>
            <person name="Li M.H."/>
            <person name="Liu K.W."/>
            <person name="Li Z."/>
            <person name="Lu H.C."/>
            <person name="Ye Q.L."/>
            <person name="Zhang D."/>
            <person name="Wang J.Y."/>
            <person name="Li Y.F."/>
            <person name="Zhong Z.M."/>
            <person name="Liu X."/>
            <person name="Yu X."/>
            <person name="Liu D.K."/>
            <person name="Tu X.D."/>
            <person name="Liu B."/>
            <person name="Hao Y."/>
            <person name="Liao X.Y."/>
            <person name="Jiang Y.T."/>
            <person name="Sun W.H."/>
            <person name="Chen J."/>
            <person name="Chen Y.Q."/>
            <person name="Ai Y."/>
            <person name="Zhai J.W."/>
            <person name="Wu S.S."/>
            <person name="Zhou Z."/>
            <person name="Hsiao Y.Y."/>
            <person name="Wu W.L."/>
            <person name="Chen Y.Y."/>
            <person name="Lin Y.F."/>
            <person name="Hsu J.L."/>
            <person name="Li C.Y."/>
            <person name="Wang Z.W."/>
            <person name="Zhao X."/>
            <person name="Zhong W.Y."/>
            <person name="Ma X.K."/>
            <person name="Ma L."/>
            <person name="Huang J."/>
            <person name="Chen G.Z."/>
            <person name="Huang M.Z."/>
            <person name="Huang L."/>
            <person name="Peng D.H."/>
            <person name="Luo Y.B."/>
            <person name="Zou S.Q."/>
            <person name="Chen S.P."/>
            <person name="Lan S."/>
            <person name="Tsai W.C."/>
            <person name="Van de Peer Y."/>
            <person name="Liu Z.J."/>
        </authorList>
    </citation>
    <scope>NUCLEOTIDE SEQUENCE [LARGE SCALE GENOMIC DNA]</scope>
    <source>
        <strain evidence="16">Lor288</strain>
    </source>
</reference>
<evidence type="ECO:0000256" key="7">
    <source>
        <dbReference type="ARBA" id="ARBA00022865"/>
    </source>
</evidence>
<dbReference type="PANTHER" id="PTHR10543">
    <property type="entry name" value="BETA-CAROTENE DIOXYGENASE"/>
    <property type="match status" value="1"/>
</dbReference>
<dbReference type="InterPro" id="IPR004294">
    <property type="entry name" value="Carotenoid_Oase"/>
</dbReference>